<keyword evidence="4" id="KW-0904">Protein phosphatase</keyword>
<dbReference type="GO" id="GO:0004722">
    <property type="term" value="F:protein serine/threonine phosphatase activity"/>
    <property type="evidence" value="ECO:0007669"/>
    <property type="project" value="UniProtKB-EC"/>
</dbReference>
<feature type="compositionally biased region" description="Basic and acidic residues" evidence="9">
    <location>
        <begin position="177"/>
        <end position="187"/>
    </location>
</feature>
<dbReference type="Proteomes" id="UP000613740">
    <property type="component" value="Unassembled WGS sequence"/>
</dbReference>
<dbReference type="Pfam" id="PF00149">
    <property type="entry name" value="Metallophos"/>
    <property type="match status" value="1"/>
</dbReference>
<organism evidence="11 12">
    <name type="scientific">Chlamydomonas schloesseri</name>
    <dbReference type="NCBI Taxonomy" id="2026947"/>
    <lineage>
        <taxon>Eukaryota</taxon>
        <taxon>Viridiplantae</taxon>
        <taxon>Chlorophyta</taxon>
        <taxon>core chlorophytes</taxon>
        <taxon>Chlorophyceae</taxon>
        <taxon>CS clade</taxon>
        <taxon>Chlamydomonadales</taxon>
        <taxon>Chlamydomonadaceae</taxon>
        <taxon>Chlamydomonas</taxon>
    </lineage>
</organism>
<evidence type="ECO:0000256" key="8">
    <source>
        <dbReference type="RuleBase" id="RU004273"/>
    </source>
</evidence>
<name>A0A835W6H7_9CHLO</name>
<feature type="compositionally biased region" description="Polar residues" evidence="9">
    <location>
        <begin position="826"/>
        <end position="838"/>
    </location>
</feature>
<comment type="catalytic activity">
    <reaction evidence="6">
        <text>O-phospho-L-seryl-[protein] + H2O = L-seryl-[protein] + phosphate</text>
        <dbReference type="Rhea" id="RHEA:20629"/>
        <dbReference type="Rhea" id="RHEA-COMP:9863"/>
        <dbReference type="Rhea" id="RHEA-COMP:11604"/>
        <dbReference type="ChEBI" id="CHEBI:15377"/>
        <dbReference type="ChEBI" id="CHEBI:29999"/>
        <dbReference type="ChEBI" id="CHEBI:43474"/>
        <dbReference type="ChEBI" id="CHEBI:83421"/>
        <dbReference type="EC" id="3.1.3.16"/>
    </reaction>
</comment>
<protein>
    <recommendedName>
        <fullName evidence="8">Serine/threonine-protein phosphatase</fullName>
        <ecNumber evidence="8">3.1.3.16</ecNumber>
    </recommendedName>
</protein>
<feature type="domain" description="Serine/threonine specific protein phosphatases" evidence="10">
    <location>
        <begin position="116"/>
        <end position="121"/>
    </location>
</feature>
<evidence type="ECO:0000259" key="10">
    <source>
        <dbReference type="PROSITE" id="PS00125"/>
    </source>
</evidence>
<dbReference type="InterPro" id="IPR004843">
    <property type="entry name" value="Calcineurin-like_PHP"/>
</dbReference>
<evidence type="ECO:0000256" key="7">
    <source>
        <dbReference type="ARBA" id="ARBA00048336"/>
    </source>
</evidence>
<comment type="similarity">
    <text evidence="8">Belongs to the PPP phosphatase family.</text>
</comment>
<dbReference type="GO" id="GO:0005634">
    <property type="term" value="C:nucleus"/>
    <property type="evidence" value="ECO:0007669"/>
    <property type="project" value="TreeGrafter"/>
</dbReference>
<keyword evidence="2" id="KW-0479">Metal-binding</keyword>
<evidence type="ECO:0000256" key="4">
    <source>
        <dbReference type="ARBA" id="ARBA00022912"/>
    </source>
</evidence>
<reference evidence="11" key="1">
    <citation type="journal article" date="2020" name="bioRxiv">
        <title>Comparative genomics of Chlamydomonas.</title>
        <authorList>
            <person name="Craig R.J."/>
            <person name="Hasan A.R."/>
            <person name="Ness R.W."/>
            <person name="Keightley P.D."/>
        </authorList>
    </citation>
    <scope>NUCLEOTIDE SEQUENCE</scope>
    <source>
        <strain evidence="11">CCAP 11/173</strain>
    </source>
</reference>
<dbReference type="InterPro" id="IPR006186">
    <property type="entry name" value="Ser/Thr-sp_prot-phosphatase"/>
</dbReference>
<evidence type="ECO:0000256" key="6">
    <source>
        <dbReference type="ARBA" id="ARBA00047761"/>
    </source>
</evidence>
<keyword evidence="3 8" id="KW-0378">Hydrolase</keyword>
<feature type="compositionally biased region" description="Gly residues" evidence="9">
    <location>
        <begin position="1178"/>
        <end position="1190"/>
    </location>
</feature>
<dbReference type="PANTHER" id="PTHR11668:SF300">
    <property type="entry name" value="SERINE_THREONINE-PROTEIN PHOSPHATASE"/>
    <property type="match status" value="1"/>
</dbReference>
<feature type="region of interest" description="Disordered" evidence="9">
    <location>
        <begin position="1177"/>
        <end position="1233"/>
    </location>
</feature>
<sequence>MLDLLLQPSQTFKIEQVPDISATFTAQECAVVIKRARLLLAGEDSLLYVAAPCRVVSDLHGQFADLMHIMGWCGAPDGNVPWVFLGDYVDRTDYGCEVMLLLYSLKIKWPDRIFLLRGNHEIEGINGYYGFKGELTSKWGLHHGTTLYNSFNDSFAYMPLAAIAIPPGYEGEVSDSDDSRQPSDSPRKQLQPQKYIPDRYLMMHGGIGRLEWLSEIAAVKRPLRGADDEEYGSVLVEVVWSDPAPNDNDTGFRNSSRDNYAGGIICYGADRVEEFCKRNHITAILRGHEVIQQGMEVAFGGRLLTFFSAPNYAGRGTNDGVILNLALVKDQYSGHTNIEVQPMYFEAMQCQMSAAFDDAASEMTDMEPQDVGDDDSPLPSDEELLRMRELLAGQQQEQQETSVYERLSADQVAITEVLRKVMREGALKKQAQQQQQAGTEGQAAASCFEQHDQRAGMPSGTGSAEMFWWSTAARAAEAANSPFPADGSASAGSGSPAAADAQEGDGDDEIVFGPAAARGPGHVGPGGGGRSPNGVAAKGAAADDDTQRASGTFPALTAEALCTLNITAPTGARLHELRNRWWLQNHAGAAEPQPAPASMGVNRVLMPPPGFEHVKIVKAAPPPPPGFELLPRPPPGFVPEVARQPADASTVAAANAHGDGGMNAADAVAATQQSTAGAPVGSGGLVSEVEAANTSAEADGFRAALAVAASQLIAEQSASELVALVRKSSTAGDVGASMLPPEAGLFHKPCLCVALQSACFDDEDPWDMPDMSKGPYVQRPYNDAVAVVPPAPTAAAAADSGGEKSGMRRGTSGFGSPVNSGGFGSPVTSPTTSRSGGNASAVSARLDAAAGGSVDAPALPGNAACSPPPASTSPGAGLLTSPLPAAASPPAAAVMSPPQTAFAAARPSMLAPLLMQTVGAASNAEVDGDQAMQDMNAWQPQNGVEDDTVMRDAGGSGSMDMELSAETEQAGGGAELEARNEFTPAAATYLVEKNFVSDGARGARQQPASPQRIEVPATLTPAQGEAALSFPPTSVQPVTGIPFQLVPVMVAPVAPRTGAAMMTGAQAHPMPIVTGSWSPSGVVNACGAAAAAASSGGSGGLQLIPVPGTAAAASPAAAISQAVPCAPPMLCQGLVSHSARTVSDPLPSATTRIRPVSMGSGGVAAAAAVATSPLGAGSRTGAGSPVGGPAPGVSASTGSPNRLARRTSEGSASTQAVIQHAPDPRRPTPPRMCRDLGVMVEDEASQ</sequence>
<dbReference type="PROSITE" id="PS00125">
    <property type="entry name" value="SER_THR_PHOSPHATASE"/>
    <property type="match status" value="1"/>
</dbReference>
<dbReference type="OrthoDB" id="546816at2759"/>
<dbReference type="SMART" id="SM00156">
    <property type="entry name" value="PP2Ac"/>
    <property type="match status" value="1"/>
</dbReference>
<feature type="compositionally biased region" description="Low complexity" evidence="9">
    <location>
        <begin position="479"/>
        <end position="501"/>
    </location>
</feature>
<evidence type="ECO:0000256" key="5">
    <source>
        <dbReference type="ARBA" id="ARBA00023211"/>
    </source>
</evidence>
<gene>
    <name evidence="11" type="ORF">HYH02_010766</name>
</gene>
<proteinExistence type="inferred from homology"/>
<dbReference type="EC" id="3.1.3.16" evidence="8"/>
<dbReference type="SUPFAM" id="SSF56300">
    <property type="entry name" value="Metallo-dependent phosphatases"/>
    <property type="match status" value="1"/>
</dbReference>
<dbReference type="GO" id="GO:0005737">
    <property type="term" value="C:cytoplasm"/>
    <property type="evidence" value="ECO:0007669"/>
    <property type="project" value="TreeGrafter"/>
</dbReference>
<evidence type="ECO:0000256" key="1">
    <source>
        <dbReference type="ARBA" id="ARBA00001936"/>
    </source>
</evidence>
<comment type="caution">
    <text evidence="11">The sequence shown here is derived from an EMBL/GenBank/DDBJ whole genome shotgun (WGS) entry which is preliminary data.</text>
</comment>
<comment type="cofactor">
    <cofactor evidence="1">
        <name>Mn(2+)</name>
        <dbReference type="ChEBI" id="CHEBI:29035"/>
    </cofactor>
</comment>
<feature type="region of interest" description="Disordered" evidence="9">
    <location>
        <begin position="860"/>
        <end position="893"/>
    </location>
</feature>
<comment type="catalytic activity">
    <reaction evidence="7 8">
        <text>O-phospho-L-threonyl-[protein] + H2O = L-threonyl-[protein] + phosphate</text>
        <dbReference type="Rhea" id="RHEA:47004"/>
        <dbReference type="Rhea" id="RHEA-COMP:11060"/>
        <dbReference type="Rhea" id="RHEA-COMP:11605"/>
        <dbReference type="ChEBI" id="CHEBI:15377"/>
        <dbReference type="ChEBI" id="CHEBI:30013"/>
        <dbReference type="ChEBI" id="CHEBI:43474"/>
        <dbReference type="ChEBI" id="CHEBI:61977"/>
        <dbReference type="EC" id="3.1.3.16"/>
    </reaction>
</comment>
<accession>A0A835W6H7</accession>
<dbReference type="Gene3D" id="3.60.21.10">
    <property type="match status" value="1"/>
</dbReference>
<keyword evidence="12" id="KW-1185">Reference proteome</keyword>
<keyword evidence="5" id="KW-0464">Manganese</keyword>
<dbReference type="PANTHER" id="PTHR11668">
    <property type="entry name" value="SERINE/THREONINE PROTEIN PHOSPHATASE"/>
    <property type="match status" value="1"/>
</dbReference>
<dbReference type="InterPro" id="IPR050341">
    <property type="entry name" value="PP1_catalytic_subunit"/>
</dbReference>
<feature type="region of interest" description="Disordered" evidence="9">
    <location>
        <begin position="793"/>
        <end position="840"/>
    </location>
</feature>
<dbReference type="AlphaFoldDB" id="A0A835W6H7"/>
<dbReference type="GO" id="GO:0046872">
    <property type="term" value="F:metal ion binding"/>
    <property type="evidence" value="ECO:0007669"/>
    <property type="project" value="UniProtKB-KW"/>
</dbReference>
<feature type="compositionally biased region" description="Low complexity" evidence="9">
    <location>
        <begin position="872"/>
        <end position="893"/>
    </location>
</feature>
<dbReference type="EMBL" id="JAEHOD010000042">
    <property type="protein sequence ID" value="KAG2438974.1"/>
    <property type="molecule type" value="Genomic_DNA"/>
</dbReference>
<feature type="region of interest" description="Disordered" evidence="9">
    <location>
        <begin position="953"/>
        <end position="973"/>
    </location>
</feature>
<evidence type="ECO:0000256" key="3">
    <source>
        <dbReference type="ARBA" id="ARBA00022801"/>
    </source>
</evidence>
<evidence type="ECO:0000313" key="12">
    <source>
        <dbReference type="Proteomes" id="UP000613740"/>
    </source>
</evidence>
<evidence type="ECO:0000313" key="11">
    <source>
        <dbReference type="EMBL" id="KAG2438974.1"/>
    </source>
</evidence>
<dbReference type="InterPro" id="IPR029052">
    <property type="entry name" value="Metallo-depent_PP-like"/>
</dbReference>
<feature type="region of interest" description="Disordered" evidence="9">
    <location>
        <begin position="170"/>
        <end position="190"/>
    </location>
</feature>
<evidence type="ECO:0000256" key="9">
    <source>
        <dbReference type="SAM" id="MobiDB-lite"/>
    </source>
</evidence>
<feature type="compositionally biased region" description="Gly residues" evidence="9">
    <location>
        <begin position="521"/>
        <end position="531"/>
    </location>
</feature>
<evidence type="ECO:0000256" key="2">
    <source>
        <dbReference type="ARBA" id="ARBA00022723"/>
    </source>
</evidence>
<dbReference type="PRINTS" id="PR00114">
    <property type="entry name" value="STPHPHTASE"/>
</dbReference>
<feature type="region of interest" description="Disordered" evidence="9">
    <location>
        <begin position="479"/>
        <end position="548"/>
    </location>
</feature>